<keyword evidence="3" id="KW-0378">Hydrolase</keyword>
<dbReference type="PRINTS" id="PR00138">
    <property type="entry name" value="MATRIXIN"/>
</dbReference>
<evidence type="ECO:0000256" key="2">
    <source>
        <dbReference type="ARBA" id="ARBA00022723"/>
    </source>
</evidence>
<dbReference type="SMART" id="SM00235">
    <property type="entry name" value="ZnMc"/>
    <property type="match status" value="1"/>
</dbReference>
<dbReference type="OrthoDB" id="5516015at2"/>
<dbReference type="GO" id="GO:0004222">
    <property type="term" value="F:metalloendopeptidase activity"/>
    <property type="evidence" value="ECO:0007669"/>
    <property type="project" value="InterPro"/>
</dbReference>
<comment type="caution">
    <text evidence="8">The sequence shown here is derived from an EMBL/GenBank/DDBJ whole genome shotgun (WGS) entry which is preliminary data.</text>
</comment>
<dbReference type="GO" id="GO:0030198">
    <property type="term" value="P:extracellular matrix organization"/>
    <property type="evidence" value="ECO:0007669"/>
    <property type="project" value="TreeGrafter"/>
</dbReference>
<feature type="chain" id="PRO_5020214278" evidence="6">
    <location>
        <begin position="27"/>
        <end position="330"/>
    </location>
</feature>
<evidence type="ECO:0000256" key="6">
    <source>
        <dbReference type="SAM" id="SignalP"/>
    </source>
</evidence>
<proteinExistence type="predicted"/>
<dbReference type="GO" id="GO:0008270">
    <property type="term" value="F:zinc ion binding"/>
    <property type="evidence" value="ECO:0007669"/>
    <property type="project" value="InterPro"/>
</dbReference>
<keyword evidence="9" id="KW-1185">Reference proteome</keyword>
<keyword evidence="1 8" id="KW-0645">Protease</keyword>
<evidence type="ECO:0000256" key="4">
    <source>
        <dbReference type="ARBA" id="ARBA00022833"/>
    </source>
</evidence>
<evidence type="ECO:0000313" key="8">
    <source>
        <dbReference type="EMBL" id="TKD12416.1"/>
    </source>
</evidence>
<feature type="domain" description="Peptidase metallopeptidase" evidence="7">
    <location>
        <begin position="52"/>
        <end position="233"/>
    </location>
</feature>
<organism evidence="8 9">
    <name type="scientific">Polyangium fumosum</name>
    <dbReference type="NCBI Taxonomy" id="889272"/>
    <lineage>
        <taxon>Bacteria</taxon>
        <taxon>Pseudomonadati</taxon>
        <taxon>Myxococcota</taxon>
        <taxon>Polyangia</taxon>
        <taxon>Polyangiales</taxon>
        <taxon>Polyangiaceae</taxon>
        <taxon>Polyangium</taxon>
    </lineage>
</organism>
<protein>
    <submittedName>
        <fullName evidence="8">Matrixin family metalloprotease</fullName>
    </submittedName>
</protein>
<dbReference type="AlphaFoldDB" id="A0A4U1JIW3"/>
<keyword evidence="6" id="KW-0732">Signal</keyword>
<name>A0A4U1JIW3_9BACT</name>
<evidence type="ECO:0000256" key="5">
    <source>
        <dbReference type="ARBA" id="ARBA00023049"/>
    </source>
</evidence>
<dbReference type="InterPro" id="IPR006026">
    <property type="entry name" value="Peptidase_Metallo"/>
</dbReference>
<dbReference type="SUPFAM" id="SSF55486">
    <property type="entry name" value="Metalloproteases ('zincins'), catalytic domain"/>
    <property type="match status" value="1"/>
</dbReference>
<gene>
    <name evidence="8" type="ORF">E8A74_04775</name>
</gene>
<dbReference type="InterPro" id="IPR024079">
    <property type="entry name" value="MetalloPept_cat_dom_sf"/>
</dbReference>
<keyword evidence="2" id="KW-0479">Metal-binding</keyword>
<dbReference type="Pfam" id="PF00413">
    <property type="entry name" value="Peptidase_M10"/>
    <property type="match status" value="1"/>
</dbReference>
<evidence type="ECO:0000256" key="3">
    <source>
        <dbReference type="ARBA" id="ARBA00022801"/>
    </source>
</evidence>
<dbReference type="InterPro" id="IPR001818">
    <property type="entry name" value="Pept_M10_metallopeptidase"/>
</dbReference>
<dbReference type="EMBL" id="SSMQ01000003">
    <property type="protein sequence ID" value="TKD12416.1"/>
    <property type="molecule type" value="Genomic_DNA"/>
</dbReference>
<dbReference type="Proteomes" id="UP000309215">
    <property type="component" value="Unassembled WGS sequence"/>
</dbReference>
<sequence length="330" mass="34961">MSTKRTLPFAGVIGLLGMLAAAPVHAYCRTSTTSAPTVDGHVCTPSQKDDSGLPLYWGMPRITYSVQVDASKDVPFDTARLAVRTAFDAWTSADCEGQPPRLELIEGAPAICALDEYNKDRGNANIVFFVDEGWSDDTVKLAITTVTFDVNSGEIYDADMALNSTHWTFTTDGAPDGIDLLSVLTHEAGHFLGLAHSPDPEASMTAHYQPPEQMDMRSLAEDDRAGICAIYPPGPLANDCDATPRHGFSPVCAEDQSGPVLDAPPTGDRCCCLEEDTCVDGICVEAPGGCACTTHAAPLGPGAVTLPLAALVASLRRRRAARGRRARAPS</sequence>
<dbReference type="RefSeq" id="WP_136927716.1">
    <property type="nucleotide sequence ID" value="NZ_SSMQ01000003.1"/>
</dbReference>
<dbReference type="InterPro" id="IPR021190">
    <property type="entry name" value="Pept_M10A"/>
</dbReference>
<dbReference type="Gene3D" id="3.40.390.10">
    <property type="entry name" value="Collagenase (Catalytic Domain)"/>
    <property type="match status" value="1"/>
</dbReference>
<dbReference type="PANTHER" id="PTHR10201">
    <property type="entry name" value="MATRIX METALLOPROTEINASE"/>
    <property type="match status" value="1"/>
</dbReference>
<feature type="signal peptide" evidence="6">
    <location>
        <begin position="1"/>
        <end position="26"/>
    </location>
</feature>
<evidence type="ECO:0000256" key="1">
    <source>
        <dbReference type="ARBA" id="ARBA00022670"/>
    </source>
</evidence>
<dbReference type="PANTHER" id="PTHR10201:SF323">
    <property type="entry name" value="MATRIX METALLOPROTEINASE-21"/>
    <property type="match status" value="1"/>
</dbReference>
<dbReference type="GO" id="GO:0031012">
    <property type="term" value="C:extracellular matrix"/>
    <property type="evidence" value="ECO:0007669"/>
    <property type="project" value="InterPro"/>
</dbReference>
<keyword evidence="5 8" id="KW-0482">Metalloprotease</keyword>
<evidence type="ECO:0000259" key="7">
    <source>
        <dbReference type="SMART" id="SM00235"/>
    </source>
</evidence>
<dbReference type="GO" id="GO:0006508">
    <property type="term" value="P:proteolysis"/>
    <property type="evidence" value="ECO:0007669"/>
    <property type="project" value="UniProtKB-KW"/>
</dbReference>
<dbReference type="GO" id="GO:0030574">
    <property type="term" value="P:collagen catabolic process"/>
    <property type="evidence" value="ECO:0007669"/>
    <property type="project" value="TreeGrafter"/>
</dbReference>
<evidence type="ECO:0000313" key="9">
    <source>
        <dbReference type="Proteomes" id="UP000309215"/>
    </source>
</evidence>
<keyword evidence="4" id="KW-0862">Zinc</keyword>
<reference evidence="8 9" key="1">
    <citation type="submission" date="2019-04" db="EMBL/GenBank/DDBJ databases">
        <authorList>
            <person name="Li Y."/>
            <person name="Wang J."/>
        </authorList>
    </citation>
    <scope>NUCLEOTIDE SEQUENCE [LARGE SCALE GENOMIC DNA]</scope>
    <source>
        <strain evidence="8 9">DSM 14668</strain>
    </source>
</reference>
<accession>A0A4U1JIW3</accession>